<dbReference type="InterPro" id="IPR003148">
    <property type="entry name" value="RCK_N"/>
</dbReference>
<dbReference type="Pfam" id="PF07885">
    <property type="entry name" value="Ion_trans_2"/>
    <property type="match status" value="1"/>
</dbReference>
<keyword evidence="2" id="KW-0472">Membrane</keyword>
<keyword evidence="2" id="KW-0812">Transmembrane</keyword>
<dbReference type="InterPro" id="IPR050721">
    <property type="entry name" value="Trk_Ktr_HKT_K-transport"/>
</dbReference>
<keyword evidence="4" id="KW-0407">Ion channel</keyword>
<dbReference type="SUPFAM" id="SSF81324">
    <property type="entry name" value="Voltage-gated potassium channels"/>
    <property type="match status" value="1"/>
</dbReference>
<gene>
    <name evidence="4" type="ORF">ACFOUV_07820</name>
</gene>
<dbReference type="PANTHER" id="PTHR43833">
    <property type="entry name" value="POTASSIUM CHANNEL PROTEIN 2-RELATED-RELATED"/>
    <property type="match status" value="1"/>
</dbReference>
<dbReference type="PANTHER" id="PTHR43833:SF9">
    <property type="entry name" value="POTASSIUM CHANNEL PROTEIN YUGO-RELATED"/>
    <property type="match status" value="1"/>
</dbReference>
<keyword evidence="4" id="KW-0406">Ion transport</keyword>
<evidence type="ECO:0000256" key="1">
    <source>
        <dbReference type="ARBA" id="ARBA00004651"/>
    </source>
</evidence>
<comment type="caution">
    <text evidence="4">The sequence shown here is derived from an EMBL/GenBank/DDBJ whole genome shotgun (WGS) entry which is preliminary data.</text>
</comment>
<dbReference type="GO" id="GO:0034220">
    <property type="term" value="P:monoatomic ion transmembrane transport"/>
    <property type="evidence" value="ECO:0007669"/>
    <property type="project" value="UniProtKB-KW"/>
</dbReference>
<dbReference type="EMBL" id="JBHSAO010000006">
    <property type="protein sequence ID" value="MFC4023696.1"/>
    <property type="molecule type" value="Genomic_DNA"/>
</dbReference>
<dbReference type="SUPFAM" id="SSF51735">
    <property type="entry name" value="NAD(P)-binding Rossmann-fold domains"/>
    <property type="match status" value="1"/>
</dbReference>
<evidence type="ECO:0000256" key="2">
    <source>
        <dbReference type="SAM" id="Phobius"/>
    </source>
</evidence>
<feature type="transmembrane region" description="Helical" evidence="2">
    <location>
        <begin position="48"/>
        <end position="66"/>
    </location>
</feature>
<protein>
    <submittedName>
        <fullName evidence="4">Potassium channel family protein</fullName>
    </submittedName>
</protein>
<comment type="subcellular location">
    <subcellularLocation>
        <location evidence="1">Cell membrane</location>
        <topology evidence="1">Multi-pass membrane protein</topology>
    </subcellularLocation>
</comment>
<reference evidence="5" key="1">
    <citation type="journal article" date="2019" name="Int. J. Syst. Evol. Microbiol.">
        <title>The Global Catalogue of Microorganisms (GCM) 10K type strain sequencing project: providing services to taxonomists for standard genome sequencing and annotation.</title>
        <authorList>
            <consortium name="The Broad Institute Genomics Platform"/>
            <consortium name="The Broad Institute Genome Sequencing Center for Infectious Disease"/>
            <person name="Wu L."/>
            <person name="Ma J."/>
        </authorList>
    </citation>
    <scope>NUCLEOTIDE SEQUENCE [LARGE SCALE GENOMIC DNA]</scope>
    <source>
        <strain evidence="5">IBRC-M 10703</strain>
    </source>
</reference>
<dbReference type="InterPro" id="IPR013099">
    <property type="entry name" value="K_chnl_dom"/>
</dbReference>
<keyword evidence="5" id="KW-1185">Reference proteome</keyword>
<dbReference type="Pfam" id="PF02254">
    <property type="entry name" value="TrkA_N"/>
    <property type="match status" value="1"/>
</dbReference>
<sequence length="332" mass="38083">MYIRFLKQIYYRLPTALKLLVTILVLMSFFGFLIHLTEPVQFPTVFDGVWWAFITGSTVGYGDYVPLTPTGRIIAILLILTGGGFLAFYITSLSTATVKHEQDLENGKLPFKGSNHFIFIGWNERTRQLIDIVAEKHPSIRIVLIDRTLHHLTYQEFPVHFINGDATEDSVLEKANVAYADRVLISADITKNERQSDQFTILSTIAVRGNNEKIPIVAEILSKIQIENALRAGATTIIRSNDFMSGLFFHELSHRKTATPFEDIIQILRQQQFSHMKLPKELEGQPFNLVLNEMLKKENLVFGFIREGNYYMHPESKHILMKNDILVSLTRW</sequence>
<evidence type="ECO:0000313" key="5">
    <source>
        <dbReference type="Proteomes" id="UP001595772"/>
    </source>
</evidence>
<feature type="transmembrane region" description="Helical" evidence="2">
    <location>
        <begin position="16"/>
        <end position="36"/>
    </location>
</feature>
<proteinExistence type="predicted"/>
<accession>A0ABV8GXM9</accession>
<dbReference type="Proteomes" id="UP001595772">
    <property type="component" value="Unassembled WGS sequence"/>
</dbReference>
<evidence type="ECO:0000313" key="4">
    <source>
        <dbReference type="EMBL" id="MFC4023696.1"/>
    </source>
</evidence>
<dbReference type="Gene3D" id="3.40.50.720">
    <property type="entry name" value="NAD(P)-binding Rossmann-like Domain"/>
    <property type="match status" value="1"/>
</dbReference>
<dbReference type="PROSITE" id="PS51201">
    <property type="entry name" value="RCK_N"/>
    <property type="match status" value="1"/>
</dbReference>
<organism evidence="4 5">
    <name type="scientific">Oceanobacillus longus</name>
    <dbReference type="NCBI Taxonomy" id="930120"/>
    <lineage>
        <taxon>Bacteria</taxon>
        <taxon>Bacillati</taxon>
        <taxon>Bacillota</taxon>
        <taxon>Bacilli</taxon>
        <taxon>Bacillales</taxon>
        <taxon>Bacillaceae</taxon>
        <taxon>Oceanobacillus</taxon>
    </lineage>
</organism>
<keyword evidence="4" id="KW-0813">Transport</keyword>
<keyword evidence="2" id="KW-1133">Transmembrane helix</keyword>
<dbReference type="Gene3D" id="1.10.287.70">
    <property type="match status" value="1"/>
</dbReference>
<feature type="domain" description="RCK N-terminal" evidence="3">
    <location>
        <begin position="114"/>
        <end position="239"/>
    </location>
</feature>
<dbReference type="InterPro" id="IPR036291">
    <property type="entry name" value="NAD(P)-bd_dom_sf"/>
</dbReference>
<dbReference type="RefSeq" id="WP_379496198.1">
    <property type="nucleotide sequence ID" value="NZ_JBHSAO010000006.1"/>
</dbReference>
<feature type="transmembrane region" description="Helical" evidence="2">
    <location>
        <begin position="73"/>
        <end position="90"/>
    </location>
</feature>
<name>A0ABV8GXM9_9BACI</name>
<evidence type="ECO:0000259" key="3">
    <source>
        <dbReference type="PROSITE" id="PS51201"/>
    </source>
</evidence>